<evidence type="ECO:0000313" key="2">
    <source>
        <dbReference type="EMBL" id="MXV50820.1"/>
    </source>
</evidence>
<reference evidence="2 3" key="1">
    <citation type="submission" date="2019-11" db="EMBL/GenBank/DDBJ databases">
        <title>Pedobacter sp. HMF7647 Genome sequencing and assembly.</title>
        <authorList>
            <person name="Kang H."/>
            <person name="Kim H."/>
            <person name="Joh K."/>
        </authorList>
    </citation>
    <scope>NUCLEOTIDE SEQUENCE [LARGE SCALE GENOMIC DNA]</scope>
    <source>
        <strain evidence="2 3">HMF7647</strain>
    </source>
</reference>
<dbReference type="AlphaFoldDB" id="A0A7K1Y8S1"/>
<evidence type="ECO:0000313" key="3">
    <source>
        <dbReference type="Proteomes" id="UP000466586"/>
    </source>
</evidence>
<feature type="domain" description="Lipocalin-like" evidence="1">
    <location>
        <begin position="30"/>
        <end position="109"/>
    </location>
</feature>
<dbReference type="Pfam" id="PF13648">
    <property type="entry name" value="Lipocalin_4"/>
    <property type="match status" value="1"/>
</dbReference>
<sequence>MKNIFTTILLVCGFLLTNCKEDAVDPNNPLKGEWKLVASYADPGNGSGKYEPVSEKIYVKFNVDFSISNNDAYTSYKIIDDKNVEITGKDGRTFRYLYTIQKSTLTLNNLACYEGCWQQYVKQ</sequence>
<comment type="caution">
    <text evidence="2">The sequence shown here is derived from an EMBL/GenBank/DDBJ whole genome shotgun (WGS) entry which is preliminary data.</text>
</comment>
<accession>A0A7K1Y8S1</accession>
<evidence type="ECO:0000259" key="1">
    <source>
        <dbReference type="Pfam" id="PF13648"/>
    </source>
</evidence>
<protein>
    <recommendedName>
        <fullName evidence="1">Lipocalin-like domain-containing protein</fullName>
    </recommendedName>
</protein>
<proteinExistence type="predicted"/>
<name>A0A7K1Y8S1_9SPHI</name>
<organism evidence="2 3">
    <name type="scientific">Hufsiella arboris</name>
    <dbReference type="NCBI Taxonomy" id="2695275"/>
    <lineage>
        <taxon>Bacteria</taxon>
        <taxon>Pseudomonadati</taxon>
        <taxon>Bacteroidota</taxon>
        <taxon>Sphingobacteriia</taxon>
        <taxon>Sphingobacteriales</taxon>
        <taxon>Sphingobacteriaceae</taxon>
        <taxon>Hufsiella</taxon>
    </lineage>
</organism>
<gene>
    <name evidence="2" type="ORF">GS399_07525</name>
</gene>
<dbReference type="Proteomes" id="UP000466586">
    <property type="component" value="Unassembled WGS sequence"/>
</dbReference>
<keyword evidence="3" id="KW-1185">Reference proteome</keyword>
<dbReference type="RefSeq" id="WP_160844008.1">
    <property type="nucleotide sequence ID" value="NZ_WVHT01000003.1"/>
</dbReference>
<dbReference type="InterPro" id="IPR024311">
    <property type="entry name" value="Lipocalin-like"/>
</dbReference>
<dbReference type="EMBL" id="WVHT01000003">
    <property type="protein sequence ID" value="MXV50820.1"/>
    <property type="molecule type" value="Genomic_DNA"/>
</dbReference>